<dbReference type="AlphaFoldDB" id="A0A382VJL2"/>
<feature type="domain" description="Yeast cell wall synthesis Kre9/Knh1-like N-terminal" evidence="2">
    <location>
        <begin position="1"/>
        <end position="72"/>
    </location>
</feature>
<protein>
    <recommendedName>
        <fullName evidence="2">Yeast cell wall synthesis Kre9/Knh1-like N-terminal domain-containing protein</fullName>
    </recommendedName>
</protein>
<dbReference type="Pfam" id="PF10342">
    <property type="entry name" value="Kre9_KNH"/>
    <property type="match status" value="1"/>
</dbReference>
<dbReference type="InterPro" id="IPR018466">
    <property type="entry name" value="Kre9/Knh1-like_N"/>
</dbReference>
<feature type="non-terminal residue" evidence="3">
    <location>
        <position position="284"/>
    </location>
</feature>
<organism evidence="3">
    <name type="scientific">marine metagenome</name>
    <dbReference type="NCBI Taxonomy" id="408172"/>
    <lineage>
        <taxon>unclassified sequences</taxon>
        <taxon>metagenomes</taxon>
        <taxon>ecological metagenomes</taxon>
    </lineage>
</organism>
<name>A0A382VJL2_9ZZZZ</name>
<keyword evidence="1" id="KW-0732">Signal</keyword>
<sequence>PNGGEDWELGSTHDITWSSVNLTGNVKIELYKSGSVVETLTADESNDDKYTWTISSGLEEGTDYRVRISSLADLNVYDESDGDFTLSRLLWSHVYDWNGVSDWGNSVIEVSDGYWTLGVANERMRYFKTDLEGAVYQGMDFDLNFGYGNQILEDDDGSLYLIGGGYDSDIDEYAVKVIKTDDTGTELWRQYLGSDSWGYGGLLNDNGEIIIYGEEDGNAVVYALSQYGTNLGVVAFDDNMDRAKGIVKVDGGGYYIAFSKDYETKIVKTNDNFVGETEANIAGY</sequence>
<gene>
    <name evidence="3" type="ORF">METZ01_LOCUS399580</name>
</gene>
<reference evidence="3" key="1">
    <citation type="submission" date="2018-05" db="EMBL/GenBank/DDBJ databases">
        <authorList>
            <person name="Lanie J.A."/>
            <person name="Ng W.-L."/>
            <person name="Kazmierczak K.M."/>
            <person name="Andrzejewski T.M."/>
            <person name="Davidsen T.M."/>
            <person name="Wayne K.J."/>
            <person name="Tettelin H."/>
            <person name="Glass J.I."/>
            <person name="Rusch D."/>
            <person name="Podicherti R."/>
            <person name="Tsui H.-C.T."/>
            <person name="Winkler M.E."/>
        </authorList>
    </citation>
    <scope>NUCLEOTIDE SEQUENCE</scope>
</reference>
<dbReference type="EMBL" id="UINC01152508">
    <property type="protein sequence ID" value="SVD46726.1"/>
    <property type="molecule type" value="Genomic_DNA"/>
</dbReference>
<feature type="non-terminal residue" evidence="3">
    <location>
        <position position="1"/>
    </location>
</feature>
<accession>A0A382VJL2</accession>
<proteinExistence type="predicted"/>
<evidence type="ECO:0000259" key="2">
    <source>
        <dbReference type="Pfam" id="PF10342"/>
    </source>
</evidence>
<evidence type="ECO:0000313" key="3">
    <source>
        <dbReference type="EMBL" id="SVD46726.1"/>
    </source>
</evidence>
<evidence type="ECO:0000256" key="1">
    <source>
        <dbReference type="ARBA" id="ARBA00022729"/>
    </source>
</evidence>